<dbReference type="RefSeq" id="WP_344220906.1">
    <property type="nucleotide sequence ID" value="NZ_BAAAOS010000054.1"/>
</dbReference>
<dbReference type="EMBL" id="BAAAOS010000054">
    <property type="protein sequence ID" value="GAA1605277.1"/>
    <property type="molecule type" value="Genomic_DNA"/>
</dbReference>
<dbReference type="Pfam" id="PF11528">
    <property type="entry name" value="DUF3224"/>
    <property type="match status" value="1"/>
</dbReference>
<proteinExistence type="predicted"/>
<organism evidence="1 2">
    <name type="scientific">Kribbella sancticallisti</name>
    <dbReference type="NCBI Taxonomy" id="460087"/>
    <lineage>
        <taxon>Bacteria</taxon>
        <taxon>Bacillati</taxon>
        <taxon>Actinomycetota</taxon>
        <taxon>Actinomycetes</taxon>
        <taxon>Propionibacteriales</taxon>
        <taxon>Kribbellaceae</taxon>
        <taxon>Kribbella</taxon>
    </lineage>
</organism>
<reference evidence="2" key="1">
    <citation type="journal article" date="2019" name="Int. J. Syst. Evol. Microbiol.">
        <title>The Global Catalogue of Microorganisms (GCM) 10K type strain sequencing project: providing services to taxonomists for standard genome sequencing and annotation.</title>
        <authorList>
            <consortium name="The Broad Institute Genomics Platform"/>
            <consortium name="The Broad Institute Genome Sequencing Center for Infectious Disease"/>
            <person name="Wu L."/>
            <person name="Ma J."/>
        </authorList>
    </citation>
    <scope>NUCLEOTIDE SEQUENCE [LARGE SCALE GENOMIC DNA]</scope>
    <source>
        <strain evidence="2">JCM 14969</strain>
    </source>
</reference>
<dbReference type="InterPro" id="IPR023159">
    <property type="entry name" value="SO1590-like_sf"/>
</dbReference>
<dbReference type="SUPFAM" id="SSF159238">
    <property type="entry name" value="SO1590-like"/>
    <property type="match status" value="1"/>
</dbReference>
<keyword evidence="2" id="KW-1185">Reference proteome</keyword>
<sequence length="141" mass="14643">MRFTQAFEITKWDQSTYDNAEELELGRATVAKKFTATGAQQPVEGGGDAATDEGLAGTSSAELLMVGTPGGPAAYTAVERFTGTLSGREGTFVMVHGATADQNSSPGQIVAASGDLAGLTGTVVFEHDEQGPRLTLDYELP</sequence>
<evidence type="ECO:0000313" key="1">
    <source>
        <dbReference type="EMBL" id="GAA1605277.1"/>
    </source>
</evidence>
<accession>A0ABP4Q9Q8</accession>
<dbReference type="InterPro" id="IPR021607">
    <property type="entry name" value="DUF3224"/>
</dbReference>
<gene>
    <name evidence="1" type="ORF">GCM10009789_69040</name>
</gene>
<evidence type="ECO:0000313" key="2">
    <source>
        <dbReference type="Proteomes" id="UP001500393"/>
    </source>
</evidence>
<dbReference type="Proteomes" id="UP001500393">
    <property type="component" value="Unassembled WGS sequence"/>
</dbReference>
<evidence type="ECO:0008006" key="3">
    <source>
        <dbReference type="Google" id="ProtNLM"/>
    </source>
</evidence>
<name>A0ABP4Q9Q8_9ACTN</name>
<protein>
    <recommendedName>
        <fullName evidence="3">DUF3224 domain-containing protein</fullName>
    </recommendedName>
</protein>
<comment type="caution">
    <text evidence="1">The sequence shown here is derived from an EMBL/GenBank/DDBJ whole genome shotgun (WGS) entry which is preliminary data.</text>
</comment>
<dbReference type="Gene3D" id="2.40.350.10">
    <property type="entry name" value="SO1590-like"/>
    <property type="match status" value="1"/>
</dbReference>